<name>D0A287_TRYB9</name>
<keyword evidence="1" id="KW-0472">Membrane</keyword>
<gene>
    <name evidence="2" type="ORF">TbgDal_X4660</name>
</gene>
<evidence type="ECO:0000313" key="2">
    <source>
        <dbReference type="EMBL" id="CBH15381.1"/>
    </source>
</evidence>
<dbReference type="AlphaFoldDB" id="D0A287"/>
<evidence type="ECO:0000256" key="1">
    <source>
        <dbReference type="SAM" id="Phobius"/>
    </source>
</evidence>
<feature type="transmembrane region" description="Helical" evidence="1">
    <location>
        <begin position="92"/>
        <end position="112"/>
    </location>
</feature>
<evidence type="ECO:0000313" key="3">
    <source>
        <dbReference type="Proteomes" id="UP000002316"/>
    </source>
</evidence>
<proteinExistence type="predicted"/>
<feature type="transmembrane region" description="Helical" evidence="1">
    <location>
        <begin position="52"/>
        <end position="71"/>
    </location>
</feature>
<keyword evidence="1" id="KW-1133">Transmembrane helix</keyword>
<dbReference type="GeneID" id="23865545"/>
<sequence length="113" mass="12636">MSGSIVESGKVPPCIKGGSLLFLFFGGGHMELYHNLSLFPRPPPPCVPANPTGLFGITVLVNFPLCAFTFMQMSKKKNEGAHLFYVHVYISLYKRRCAYVVLCALIYTHVYIY</sequence>
<dbReference type="RefSeq" id="XP_011777645.1">
    <property type="nucleotide sequence ID" value="XM_011779343.1"/>
</dbReference>
<protein>
    <submittedName>
        <fullName evidence="2">Uncharacterized protein</fullName>
    </submittedName>
</protein>
<organism evidence="2 3">
    <name type="scientific">Trypanosoma brucei gambiense (strain MHOM/CI/86/DAL972)</name>
    <dbReference type="NCBI Taxonomy" id="679716"/>
    <lineage>
        <taxon>Eukaryota</taxon>
        <taxon>Discoba</taxon>
        <taxon>Euglenozoa</taxon>
        <taxon>Kinetoplastea</taxon>
        <taxon>Metakinetoplastina</taxon>
        <taxon>Trypanosomatida</taxon>
        <taxon>Trypanosomatidae</taxon>
        <taxon>Trypanosoma</taxon>
    </lineage>
</organism>
<accession>D0A287</accession>
<dbReference type="KEGG" id="tbg:TbgDal_X4660"/>
<dbReference type="Proteomes" id="UP000002316">
    <property type="component" value="Chromosome 10"/>
</dbReference>
<dbReference type="EMBL" id="FN554973">
    <property type="protein sequence ID" value="CBH15381.1"/>
    <property type="molecule type" value="Genomic_DNA"/>
</dbReference>
<reference evidence="3" key="1">
    <citation type="journal article" date="2010" name="PLoS Negl. Trop. Dis.">
        <title>The genome sequence of Trypanosoma brucei gambiense, causative agent of chronic human african trypanosomiasis.</title>
        <authorList>
            <person name="Jackson A.P."/>
            <person name="Sanders M."/>
            <person name="Berry A."/>
            <person name="McQuillan J."/>
            <person name="Aslett M.A."/>
            <person name="Quail M.A."/>
            <person name="Chukualim B."/>
            <person name="Capewell P."/>
            <person name="MacLeod A."/>
            <person name="Melville S.E."/>
            <person name="Gibson W."/>
            <person name="Barry J.D."/>
            <person name="Berriman M."/>
            <person name="Hertz-Fowler C."/>
        </authorList>
    </citation>
    <scope>NUCLEOTIDE SEQUENCE [LARGE SCALE GENOMIC DNA]</scope>
    <source>
        <strain evidence="3">MHOM/CI/86/DAL972</strain>
    </source>
</reference>
<keyword evidence="1" id="KW-0812">Transmembrane</keyword>